<dbReference type="PANTHER" id="PTHR24114:SF2">
    <property type="entry name" value="F-BOX DOMAIN-CONTAINING PROTEIN-RELATED"/>
    <property type="match status" value="1"/>
</dbReference>
<sequence>YSLYDNHLTDSSCPHLASGIRNNQTLRTLNLSENNLEGPHFSDLMAALTTSRIEELQLPYNHLTDSSCSHLAIGIRKNQTLRTLNLSENNLEGPHFSDLMAVLTTSQIEEIQLNRNKLTDNSCPYLASGIRNNQTLRILYLSLNILEGPHFSDLMAALTTSRIEELQLDNNRLTESSCPHLASGIRNNQTLRTLNLSENNLEGSHFSDLMAALTTSRIEDLLLGGNNLTDNSCPHLASGIKNNQTLRRLDLSGNNLEGPHFSDLMAALTTSRIEELHLAGNHLTDSSCPHLASGIRNNQTLRILYLSGNNLEGPHFSDLLAALTTSRIEELQ</sequence>
<comment type="caution">
    <text evidence="1">The sequence shown here is derived from an EMBL/GenBank/DDBJ whole genome shotgun (WGS) entry which is preliminary data.</text>
</comment>
<keyword evidence="2" id="KW-1185">Reference proteome</keyword>
<organism evidence="1 2">
    <name type="scientific">Staurois parvus</name>
    <dbReference type="NCBI Taxonomy" id="386267"/>
    <lineage>
        <taxon>Eukaryota</taxon>
        <taxon>Metazoa</taxon>
        <taxon>Chordata</taxon>
        <taxon>Craniata</taxon>
        <taxon>Vertebrata</taxon>
        <taxon>Euteleostomi</taxon>
        <taxon>Amphibia</taxon>
        <taxon>Batrachia</taxon>
        <taxon>Anura</taxon>
        <taxon>Neobatrachia</taxon>
        <taxon>Ranoidea</taxon>
        <taxon>Ranidae</taxon>
        <taxon>Staurois</taxon>
    </lineage>
</organism>
<dbReference type="PANTHER" id="PTHR24114">
    <property type="entry name" value="LEUCINE RICH REPEAT FAMILY PROTEIN"/>
    <property type="match status" value="1"/>
</dbReference>
<evidence type="ECO:0000313" key="1">
    <source>
        <dbReference type="EMBL" id="CAI9612067.1"/>
    </source>
</evidence>
<dbReference type="EMBL" id="CATNWA010019220">
    <property type="protein sequence ID" value="CAI9612067.1"/>
    <property type="molecule type" value="Genomic_DNA"/>
</dbReference>
<protein>
    <submittedName>
        <fullName evidence="1">Uncharacterized protein</fullName>
    </submittedName>
</protein>
<dbReference type="SMART" id="SM00368">
    <property type="entry name" value="LRR_RI"/>
    <property type="match status" value="7"/>
</dbReference>
<feature type="non-terminal residue" evidence="1">
    <location>
        <position position="1"/>
    </location>
</feature>
<dbReference type="InterPro" id="IPR032675">
    <property type="entry name" value="LRR_dom_sf"/>
</dbReference>
<dbReference type="Gene3D" id="3.80.10.10">
    <property type="entry name" value="Ribonuclease Inhibitor"/>
    <property type="match status" value="3"/>
</dbReference>
<reference evidence="1" key="1">
    <citation type="submission" date="2023-05" db="EMBL/GenBank/DDBJ databases">
        <authorList>
            <person name="Stuckert A."/>
        </authorList>
    </citation>
    <scope>NUCLEOTIDE SEQUENCE</scope>
</reference>
<accession>A0ABN9GUQ3</accession>
<dbReference type="InterPro" id="IPR001611">
    <property type="entry name" value="Leu-rich_rpt"/>
</dbReference>
<dbReference type="Proteomes" id="UP001162483">
    <property type="component" value="Unassembled WGS sequence"/>
</dbReference>
<proteinExistence type="predicted"/>
<dbReference type="SUPFAM" id="SSF52047">
    <property type="entry name" value="RNI-like"/>
    <property type="match status" value="1"/>
</dbReference>
<evidence type="ECO:0000313" key="2">
    <source>
        <dbReference type="Proteomes" id="UP001162483"/>
    </source>
</evidence>
<name>A0ABN9GUQ3_9NEOB</name>
<dbReference type="Pfam" id="PF13516">
    <property type="entry name" value="LRR_6"/>
    <property type="match status" value="5"/>
</dbReference>
<gene>
    <name evidence="1" type="ORF">SPARVUS_LOCUS14641623</name>
</gene>
<dbReference type="InterPro" id="IPR052394">
    <property type="entry name" value="LRR-containing"/>
</dbReference>